<feature type="domain" description="Major facilitator superfamily (MFS) profile" evidence="9">
    <location>
        <begin position="7"/>
        <end position="398"/>
    </location>
</feature>
<keyword evidence="6 8" id="KW-0472">Membrane</keyword>
<gene>
    <name evidence="10" type="ORF">UFOPK3773_00804</name>
    <name evidence="11" type="ORF">UFOPK3992_00447</name>
</gene>
<evidence type="ECO:0000313" key="10">
    <source>
        <dbReference type="EMBL" id="CAB4940164.1"/>
    </source>
</evidence>
<evidence type="ECO:0000256" key="6">
    <source>
        <dbReference type="ARBA" id="ARBA00023136"/>
    </source>
</evidence>
<evidence type="ECO:0000256" key="1">
    <source>
        <dbReference type="ARBA" id="ARBA00004651"/>
    </source>
</evidence>
<dbReference type="PANTHER" id="PTHR23513:SF11">
    <property type="entry name" value="STAPHYLOFERRIN A TRANSPORTER"/>
    <property type="match status" value="1"/>
</dbReference>
<feature type="transmembrane region" description="Helical" evidence="8">
    <location>
        <begin position="36"/>
        <end position="66"/>
    </location>
</feature>
<protein>
    <submittedName>
        <fullName evidence="10">Unannotated protein</fullName>
    </submittedName>
</protein>
<feature type="transmembrane region" description="Helical" evidence="8">
    <location>
        <begin position="374"/>
        <end position="394"/>
    </location>
</feature>
<dbReference type="Pfam" id="PF05977">
    <property type="entry name" value="MFS_3"/>
    <property type="match status" value="1"/>
</dbReference>
<evidence type="ECO:0000256" key="8">
    <source>
        <dbReference type="SAM" id="Phobius"/>
    </source>
</evidence>
<feature type="transmembrane region" description="Helical" evidence="8">
    <location>
        <begin position="103"/>
        <end position="121"/>
    </location>
</feature>
<feature type="transmembrane region" description="Helical" evidence="8">
    <location>
        <begin position="285"/>
        <end position="305"/>
    </location>
</feature>
<feature type="transmembrane region" description="Helical" evidence="8">
    <location>
        <begin position="12"/>
        <end position="30"/>
    </location>
</feature>
<keyword evidence="2" id="KW-0813">Transport</keyword>
<reference evidence="10" key="1">
    <citation type="submission" date="2020-05" db="EMBL/GenBank/DDBJ databases">
        <authorList>
            <person name="Chiriac C."/>
            <person name="Salcher M."/>
            <person name="Ghai R."/>
            <person name="Kavagutti S V."/>
        </authorList>
    </citation>
    <scope>NUCLEOTIDE SEQUENCE</scope>
</reference>
<dbReference type="InterPro" id="IPR010290">
    <property type="entry name" value="TM_effector"/>
</dbReference>
<name>A0A6J7JC00_9ZZZZ</name>
<evidence type="ECO:0000256" key="7">
    <source>
        <dbReference type="SAM" id="MobiDB-lite"/>
    </source>
</evidence>
<feature type="region of interest" description="Disordered" evidence="7">
    <location>
        <begin position="410"/>
        <end position="437"/>
    </location>
</feature>
<feature type="transmembrane region" description="Helical" evidence="8">
    <location>
        <begin position="223"/>
        <end position="247"/>
    </location>
</feature>
<keyword evidence="4 8" id="KW-0812">Transmembrane</keyword>
<accession>A0A6J7JC00</accession>
<evidence type="ECO:0000256" key="2">
    <source>
        <dbReference type="ARBA" id="ARBA00022448"/>
    </source>
</evidence>
<feature type="transmembrane region" description="Helical" evidence="8">
    <location>
        <begin position="259"/>
        <end position="278"/>
    </location>
</feature>
<comment type="subcellular location">
    <subcellularLocation>
        <location evidence="1">Cell membrane</location>
        <topology evidence="1">Multi-pass membrane protein</topology>
    </subcellularLocation>
</comment>
<feature type="transmembrane region" description="Helical" evidence="8">
    <location>
        <begin position="345"/>
        <end position="368"/>
    </location>
</feature>
<dbReference type="EMBL" id="CAFBNF010000068">
    <property type="protein sequence ID" value="CAB4940164.1"/>
    <property type="molecule type" value="Genomic_DNA"/>
</dbReference>
<feature type="transmembrane region" description="Helical" evidence="8">
    <location>
        <begin position="311"/>
        <end position="333"/>
    </location>
</feature>
<evidence type="ECO:0000256" key="3">
    <source>
        <dbReference type="ARBA" id="ARBA00022475"/>
    </source>
</evidence>
<keyword evidence="3" id="KW-1003">Cell membrane</keyword>
<evidence type="ECO:0000259" key="9">
    <source>
        <dbReference type="PROSITE" id="PS50850"/>
    </source>
</evidence>
<proteinExistence type="predicted"/>
<evidence type="ECO:0000256" key="4">
    <source>
        <dbReference type="ARBA" id="ARBA00022692"/>
    </source>
</evidence>
<dbReference type="AlphaFoldDB" id="A0A6J7JC00"/>
<sequence>MSPTFSALSVRNYRLFFTGMLASNTGTWMQRVAQDWLVLTLTGGSGAALGVTMGLQFAPYLLFSLWGGKLADRMRRRSLLIVTQGAMGLLALVLATLTLTGDITITLLYALSLVLGIISALDAPARQAFVAELVGRDRLTNAVALNSASFNLGRIGGPAIAGVLIALIGTGWVFLLNGISFGAAIVALSLIRMADLATPATLGKKGEVKLRDGISYLRGRADLMLVLVVVAAVGTFGFNFALTLALMAREQFGGTAADLGLLSTSMAVGSLAGSLLAARRGAPPLALVASAAIGFSILEMGAALMPSVVTLALWMPLVGFAALTFSTAAQGYVQLHCAPEMRGRVMGAYLLLFFGGTPFGAPLLGWVADTAGPRWTLGLGGLTVLVVVAISALVMRARAGEAGRVADASHRRQEAAGAAAATRALDERAESSVRSKA</sequence>
<dbReference type="InterPro" id="IPR036259">
    <property type="entry name" value="MFS_trans_sf"/>
</dbReference>
<feature type="transmembrane region" description="Helical" evidence="8">
    <location>
        <begin position="78"/>
        <end position="97"/>
    </location>
</feature>
<dbReference type="InterPro" id="IPR020846">
    <property type="entry name" value="MFS_dom"/>
</dbReference>
<evidence type="ECO:0000313" key="11">
    <source>
        <dbReference type="EMBL" id="CAB4997699.1"/>
    </source>
</evidence>
<feature type="compositionally biased region" description="Basic and acidic residues" evidence="7">
    <location>
        <begin position="424"/>
        <end position="437"/>
    </location>
</feature>
<dbReference type="EMBL" id="CAFBOZ010000046">
    <property type="protein sequence ID" value="CAB4997699.1"/>
    <property type="molecule type" value="Genomic_DNA"/>
</dbReference>
<dbReference type="PROSITE" id="PS50850">
    <property type="entry name" value="MFS"/>
    <property type="match status" value="1"/>
</dbReference>
<keyword evidence="5 8" id="KW-1133">Transmembrane helix</keyword>
<evidence type="ECO:0000256" key="5">
    <source>
        <dbReference type="ARBA" id="ARBA00022989"/>
    </source>
</evidence>
<dbReference type="GO" id="GO:0022857">
    <property type="term" value="F:transmembrane transporter activity"/>
    <property type="evidence" value="ECO:0007669"/>
    <property type="project" value="InterPro"/>
</dbReference>
<dbReference type="SUPFAM" id="SSF103473">
    <property type="entry name" value="MFS general substrate transporter"/>
    <property type="match status" value="1"/>
</dbReference>
<dbReference type="PANTHER" id="PTHR23513">
    <property type="entry name" value="INTEGRAL MEMBRANE EFFLUX PROTEIN-RELATED"/>
    <property type="match status" value="1"/>
</dbReference>
<dbReference type="GO" id="GO:0005886">
    <property type="term" value="C:plasma membrane"/>
    <property type="evidence" value="ECO:0007669"/>
    <property type="project" value="UniProtKB-SubCell"/>
</dbReference>
<organism evidence="10">
    <name type="scientific">freshwater metagenome</name>
    <dbReference type="NCBI Taxonomy" id="449393"/>
    <lineage>
        <taxon>unclassified sequences</taxon>
        <taxon>metagenomes</taxon>
        <taxon>ecological metagenomes</taxon>
    </lineage>
</organism>
<dbReference type="Gene3D" id="1.20.1250.20">
    <property type="entry name" value="MFS general substrate transporter like domains"/>
    <property type="match status" value="1"/>
</dbReference>
<dbReference type="CDD" id="cd06173">
    <property type="entry name" value="MFS_MefA_like"/>
    <property type="match status" value="1"/>
</dbReference>